<protein>
    <submittedName>
        <fullName evidence="2">Uncharacterized protein</fullName>
    </submittedName>
</protein>
<feature type="signal peptide" evidence="1">
    <location>
        <begin position="1"/>
        <end position="30"/>
    </location>
</feature>
<accession>I4B8I4</accession>
<dbReference type="Proteomes" id="UP000006048">
    <property type="component" value="Chromosome"/>
</dbReference>
<dbReference type="HOGENOM" id="CLU_583858_0_0_12"/>
<reference evidence="2 3" key="1">
    <citation type="submission" date="2012-06" db="EMBL/GenBank/DDBJ databases">
        <title>The complete chromosome of genome of Turneriella parva DSM 21527.</title>
        <authorList>
            <consortium name="US DOE Joint Genome Institute (JGI-PGF)"/>
            <person name="Lucas S."/>
            <person name="Han J."/>
            <person name="Lapidus A."/>
            <person name="Bruce D."/>
            <person name="Goodwin L."/>
            <person name="Pitluck S."/>
            <person name="Peters L."/>
            <person name="Kyrpides N."/>
            <person name="Mavromatis K."/>
            <person name="Ivanova N."/>
            <person name="Mikhailova N."/>
            <person name="Chertkov O."/>
            <person name="Detter J.C."/>
            <person name="Tapia R."/>
            <person name="Han C."/>
            <person name="Land M."/>
            <person name="Hauser L."/>
            <person name="Markowitz V."/>
            <person name="Cheng J.-F."/>
            <person name="Hugenholtz P."/>
            <person name="Woyke T."/>
            <person name="Wu D."/>
            <person name="Gronow S."/>
            <person name="Wellnitz S."/>
            <person name="Brambilla E."/>
            <person name="Klenk H.-P."/>
            <person name="Eisen J.A."/>
        </authorList>
    </citation>
    <scope>NUCLEOTIDE SEQUENCE [LARGE SCALE GENOMIC DNA]</scope>
    <source>
        <strain evidence="3">ATCC BAA-1111 / DSM 21527 / NCTC 11395 / H</strain>
    </source>
</reference>
<gene>
    <name evidence="2" type="ordered locus">Turpa_2952</name>
</gene>
<evidence type="ECO:0000313" key="3">
    <source>
        <dbReference type="Proteomes" id="UP000006048"/>
    </source>
</evidence>
<organism evidence="2 3">
    <name type="scientific">Turneriella parva (strain ATCC BAA-1111 / DSM 21527 / NCTC 11395 / H)</name>
    <name type="common">Leptospira parva</name>
    <dbReference type="NCBI Taxonomy" id="869212"/>
    <lineage>
        <taxon>Bacteria</taxon>
        <taxon>Pseudomonadati</taxon>
        <taxon>Spirochaetota</taxon>
        <taxon>Spirochaetia</taxon>
        <taxon>Leptospirales</taxon>
        <taxon>Leptospiraceae</taxon>
        <taxon>Turneriella</taxon>
    </lineage>
</organism>
<dbReference type="EMBL" id="CP002959">
    <property type="protein sequence ID" value="AFM13591.1"/>
    <property type="molecule type" value="Genomic_DNA"/>
</dbReference>
<dbReference type="KEGG" id="tpx:Turpa_2952"/>
<evidence type="ECO:0000313" key="2">
    <source>
        <dbReference type="EMBL" id="AFM13591.1"/>
    </source>
</evidence>
<evidence type="ECO:0000256" key="1">
    <source>
        <dbReference type="SAM" id="SignalP"/>
    </source>
</evidence>
<keyword evidence="3" id="KW-1185">Reference proteome</keyword>
<keyword evidence="1" id="KW-0732">Signal</keyword>
<proteinExistence type="predicted"/>
<dbReference type="AlphaFoldDB" id="I4B8I4"/>
<name>I4B8I4_TURPD</name>
<sequence>MSCCIKAANGCAFFMVRLFCLFVMSATALAAAKESPAASDLARVAIMQFENDSKSANYEWVEKSLPDAINDSMKARFEFIRQDENKVAAVAGKYKLVNGEYLQADADKIARESQSDILIFGNFRLNDTGDKLVLRAVIYNAQGKKVIGIVEDTTSLDSKIFKAIDRMAAGIVERIYAFALAAEREKGKVNELKILVLVPTYATADEEKAAIRELEVLKDELSDTYLGRYLTIYEFYKEYKVTKEEQEKATGYARNRERDRIINWLEGYGVKNAFIVLVNDKKVSITPVSQGKPATQVTYAVNAKPEEKKQSIAKASKEVTPKGEKVELKKETFKQDSVNLLHIGLLGGKGILDAGDNLGVLTGVSAQFGMRVWKPWLQPQIRFEGYYILKKEPVNFLAGGSLAAGLGYTFYFSGSRMALTPYALGGVFAGVIRNTAADISFYLPTIGAGVAYTIFLAPKWGISINSYTQYVIDKTAPGLFFTGSVAWVYRF</sequence>
<feature type="chain" id="PRO_5003686616" evidence="1">
    <location>
        <begin position="31"/>
        <end position="491"/>
    </location>
</feature>
<dbReference type="STRING" id="869212.Turpa_2952"/>